<comment type="caution">
    <text evidence="2">The sequence shown here is derived from an EMBL/GenBank/DDBJ whole genome shotgun (WGS) entry which is preliminary data.</text>
</comment>
<feature type="region of interest" description="Disordered" evidence="1">
    <location>
        <begin position="351"/>
        <end position="372"/>
    </location>
</feature>
<dbReference type="GO" id="GO:0090730">
    <property type="term" value="C:Las1 complex"/>
    <property type="evidence" value="ECO:0007669"/>
    <property type="project" value="InterPro"/>
</dbReference>
<dbReference type="PANTHER" id="PTHR15002:SF0">
    <property type="entry name" value="RIBOSOMAL BIOGENESIS PROTEIN LAS1L"/>
    <property type="match status" value="1"/>
</dbReference>
<keyword evidence="3" id="KW-1185">Reference proteome</keyword>
<sequence length="424" mass="47467">MAQRESAVNKVLAWRMRKPDGLPLLLDSTADIVDVVLQDERGGLKHNAMRLLYATAISRFVTGLADTQIELTRDRPAWFPPGKSLQLPLGLLETRHRIVHRHLPSLAELKRAAQDSLDWLWEWYWSQLDHAFSIAKSGDEEGVEPQEAPREKLNAVLKTYVKERKNEIKTRKKDPKAADNALSTYKLRFAPSRPSTSTPPLRIQRLLLQLLVDDKMILPTDKKLGSSMSGAYLIWSPFLLPFCTSTPSYLPILTLLNQIISAMNTPSTSRGMVHVELDPIREGLSDWAVQILTSAEWRSARGLTTNNLLEDTLTRCFSEPTFWNLRTAEKVLESGDIRYKEAWSAVLSAAKSGGGGGGGGEEMDVDVDDDGKGEKREIVIGEVKKGEKEKGGVTKEKIRGPTKVLGMWKPRPIGWLPPGWEDDE</sequence>
<dbReference type="EMBL" id="JAPEUY010000021">
    <property type="protein sequence ID" value="KAJ4362295.1"/>
    <property type="molecule type" value="Genomic_DNA"/>
</dbReference>
<dbReference type="GO" id="GO:0030687">
    <property type="term" value="C:preribosome, large subunit precursor"/>
    <property type="evidence" value="ECO:0007669"/>
    <property type="project" value="TreeGrafter"/>
</dbReference>
<dbReference type="OrthoDB" id="10263222at2759"/>
<accession>A0A9W9CHC9</accession>
<protein>
    <submittedName>
        <fullName evidence="2">rRNA-processing protein las1</fullName>
    </submittedName>
</protein>
<evidence type="ECO:0000313" key="3">
    <source>
        <dbReference type="Proteomes" id="UP001140560"/>
    </source>
</evidence>
<dbReference type="Pfam" id="PF04031">
    <property type="entry name" value="Las1"/>
    <property type="match status" value="1"/>
</dbReference>
<proteinExistence type="predicted"/>
<dbReference type="GO" id="GO:0000470">
    <property type="term" value="P:maturation of LSU-rRNA"/>
    <property type="evidence" value="ECO:0007669"/>
    <property type="project" value="TreeGrafter"/>
</dbReference>
<dbReference type="GO" id="GO:0000460">
    <property type="term" value="P:maturation of 5.8S rRNA"/>
    <property type="evidence" value="ECO:0007669"/>
    <property type="project" value="TreeGrafter"/>
</dbReference>
<organism evidence="2 3">
    <name type="scientific">Neocucurbitaria cava</name>
    <dbReference type="NCBI Taxonomy" id="798079"/>
    <lineage>
        <taxon>Eukaryota</taxon>
        <taxon>Fungi</taxon>
        <taxon>Dikarya</taxon>
        <taxon>Ascomycota</taxon>
        <taxon>Pezizomycotina</taxon>
        <taxon>Dothideomycetes</taxon>
        <taxon>Pleosporomycetidae</taxon>
        <taxon>Pleosporales</taxon>
        <taxon>Pleosporineae</taxon>
        <taxon>Cucurbitariaceae</taxon>
        <taxon>Neocucurbitaria</taxon>
    </lineage>
</organism>
<dbReference type="PANTHER" id="PTHR15002">
    <property type="entry name" value="RIBOSOMAL BIOGENESIS PROTEIN LAS1L"/>
    <property type="match status" value="1"/>
</dbReference>
<dbReference type="InterPro" id="IPR007174">
    <property type="entry name" value="Las1"/>
</dbReference>
<reference evidence="2" key="1">
    <citation type="submission" date="2022-10" db="EMBL/GenBank/DDBJ databases">
        <title>Tapping the CABI collections for fungal endophytes: first genome assemblies for Collariella, Neodidymelliopsis, Ascochyta clinopodiicola, Didymella pomorum, Didymosphaeria variabile, Neocosmospora piperis and Neocucurbitaria cava.</title>
        <authorList>
            <person name="Hill R."/>
        </authorList>
    </citation>
    <scope>NUCLEOTIDE SEQUENCE</scope>
    <source>
        <strain evidence="2">IMI 356814</strain>
    </source>
</reference>
<evidence type="ECO:0000313" key="2">
    <source>
        <dbReference type="EMBL" id="KAJ4362295.1"/>
    </source>
</evidence>
<dbReference type="GO" id="GO:0004519">
    <property type="term" value="F:endonuclease activity"/>
    <property type="evidence" value="ECO:0007669"/>
    <property type="project" value="InterPro"/>
</dbReference>
<name>A0A9W9CHC9_9PLEO</name>
<evidence type="ECO:0000256" key="1">
    <source>
        <dbReference type="SAM" id="MobiDB-lite"/>
    </source>
</evidence>
<dbReference type="AlphaFoldDB" id="A0A9W9CHC9"/>
<dbReference type="Proteomes" id="UP001140560">
    <property type="component" value="Unassembled WGS sequence"/>
</dbReference>
<gene>
    <name evidence="2" type="primary">LAS1</name>
    <name evidence="2" type="ORF">N0V83_010388</name>
</gene>